<dbReference type="EMBL" id="CP075546">
    <property type="protein sequence ID" value="QVV90260.1"/>
    <property type="molecule type" value="Genomic_DNA"/>
</dbReference>
<evidence type="ECO:0000313" key="3">
    <source>
        <dbReference type="Proteomes" id="UP000680656"/>
    </source>
</evidence>
<dbReference type="KEGG" id="mrtj:KHC33_07200"/>
<feature type="transmembrane region" description="Helical" evidence="1">
    <location>
        <begin position="219"/>
        <end position="242"/>
    </location>
</feature>
<feature type="transmembrane region" description="Helical" evidence="1">
    <location>
        <begin position="12"/>
        <end position="34"/>
    </location>
</feature>
<feature type="transmembrane region" description="Helical" evidence="1">
    <location>
        <begin position="101"/>
        <end position="120"/>
    </location>
</feature>
<feature type="transmembrane region" description="Helical" evidence="1">
    <location>
        <begin position="169"/>
        <end position="188"/>
    </location>
</feature>
<feature type="transmembrane region" description="Helical" evidence="1">
    <location>
        <begin position="72"/>
        <end position="95"/>
    </location>
</feature>
<keyword evidence="1" id="KW-0812">Transmembrane</keyword>
<feature type="transmembrane region" description="Helical" evidence="1">
    <location>
        <begin position="140"/>
        <end position="163"/>
    </location>
</feature>
<evidence type="ECO:0000256" key="1">
    <source>
        <dbReference type="SAM" id="Phobius"/>
    </source>
</evidence>
<keyword evidence="3" id="KW-1185">Reference proteome</keyword>
<gene>
    <name evidence="2" type="ORF">KHC33_07200</name>
</gene>
<keyword evidence="1" id="KW-1133">Transmembrane helix</keyword>
<feature type="transmembrane region" description="Helical" evidence="1">
    <location>
        <begin position="272"/>
        <end position="290"/>
    </location>
</feature>
<dbReference type="GeneID" id="65096958"/>
<dbReference type="Proteomes" id="UP000680656">
    <property type="component" value="Chromosome"/>
</dbReference>
<name>A0A8E7AZJ0_9EURY</name>
<evidence type="ECO:0000313" key="2">
    <source>
        <dbReference type="EMBL" id="QVV90260.1"/>
    </source>
</evidence>
<protein>
    <submittedName>
        <fullName evidence="2">Uncharacterized protein</fullName>
    </submittedName>
</protein>
<keyword evidence="1" id="KW-0472">Membrane</keyword>
<feature type="transmembrane region" description="Helical" evidence="1">
    <location>
        <begin position="40"/>
        <end position="60"/>
    </location>
</feature>
<dbReference type="RefSeq" id="WP_214421031.1">
    <property type="nucleotide sequence ID" value="NZ_CP075546.1"/>
</dbReference>
<feature type="transmembrane region" description="Helical" evidence="1">
    <location>
        <begin position="337"/>
        <end position="363"/>
    </location>
</feature>
<feature type="transmembrane region" description="Helical" evidence="1">
    <location>
        <begin position="296"/>
        <end position="316"/>
    </location>
</feature>
<accession>A0A8E7AZJ0</accession>
<sequence>MKKNNEIKIPLDVIFLLACGVMMFVLGIVLLFVARGFFPHYQHGIYGLFLIICGLHLQILGKTPVRHTLRTWPVLAFGIIVTIIGLVSIFVPGILGDIPKILVIILYGAGGILLLLNIFLSNDMYQLWKTHGKKVYTHLIYRYATVYIFTSFIGITTIIQIFLPEIIHIELFAAFFLLFSINLFYLAYNLQKPGQISTESTIPISHSCMSLRTVMEMQYGFFMLVSGSLLVLKSIGLIPFAYGAQMGTLVLLLGVQALVVGDMLTLQFDRNWLIILIGIIFVSFGTITIIVPDIFIIYLALFISLFNIMGGFYLLYRLLKPRSKSEKEVYKPEGNDILILIFLVLLAILTGILMILIGISLLIFDQIPVLNFAIILAFFGLTLFVLFYVRSIAEKKQLIG</sequence>
<reference evidence="2 3" key="1">
    <citation type="submission" date="2021-05" db="EMBL/GenBank/DDBJ databases">
        <title>A novel Methanospirillum isolate from a pyrite-forming mixed culture.</title>
        <authorList>
            <person name="Bunk B."/>
            <person name="Sproer C."/>
            <person name="Spring S."/>
            <person name="Pester M."/>
        </authorList>
    </citation>
    <scope>NUCLEOTIDE SEQUENCE [LARGE SCALE GENOMIC DNA]</scope>
    <source>
        <strain evidence="2 3">J.3.6.1-F.2.7.3</strain>
    </source>
</reference>
<feature type="transmembrane region" description="Helical" evidence="1">
    <location>
        <begin position="248"/>
        <end position="265"/>
    </location>
</feature>
<proteinExistence type="predicted"/>
<organism evidence="2 3">
    <name type="scientific">Methanospirillum purgamenti</name>
    <dbReference type="NCBI Taxonomy" id="2834276"/>
    <lineage>
        <taxon>Archaea</taxon>
        <taxon>Methanobacteriati</taxon>
        <taxon>Methanobacteriota</taxon>
        <taxon>Stenosarchaea group</taxon>
        <taxon>Methanomicrobia</taxon>
        <taxon>Methanomicrobiales</taxon>
        <taxon>Methanospirillaceae</taxon>
        <taxon>Methanospirillum</taxon>
    </lineage>
</organism>
<dbReference type="AlphaFoldDB" id="A0A8E7AZJ0"/>
<feature type="transmembrane region" description="Helical" evidence="1">
    <location>
        <begin position="369"/>
        <end position="389"/>
    </location>
</feature>